<keyword evidence="5 11" id="KW-1133">Transmembrane helix</keyword>
<feature type="domain" description="G-protein coupled receptors family 1 profile" evidence="12">
    <location>
        <begin position="31"/>
        <end position="244"/>
    </location>
</feature>
<evidence type="ECO:0000256" key="8">
    <source>
        <dbReference type="ARBA" id="ARBA00023170"/>
    </source>
</evidence>
<dbReference type="EMBL" id="JABFTP020000062">
    <property type="protein sequence ID" value="KAL3273366.1"/>
    <property type="molecule type" value="Genomic_DNA"/>
</dbReference>
<comment type="similarity">
    <text evidence="2">Belongs to the G-protein coupled receptor 1 family.</text>
</comment>
<feature type="transmembrane region" description="Helical" evidence="11">
    <location>
        <begin position="185"/>
        <end position="205"/>
    </location>
</feature>
<evidence type="ECO:0000256" key="11">
    <source>
        <dbReference type="SAM" id="Phobius"/>
    </source>
</evidence>
<protein>
    <recommendedName>
        <fullName evidence="12">G-protein coupled receptors family 1 profile domain-containing protein</fullName>
    </recommendedName>
</protein>
<feature type="transmembrane region" description="Helical" evidence="11">
    <location>
        <begin position="225"/>
        <end position="246"/>
    </location>
</feature>
<keyword evidence="9" id="KW-0807">Transducer</keyword>
<evidence type="ECO:0000256" key="3">
    <source>
        <dbReference type="ARBA" id="ARBA00022475"/>
    </source>
</evidence>
<keyword evidence="14" id="KW-1185">Reference proteome</keyword>
<evidence type="ECO:0000259" key="12">
    <source>
        <dbReference type="PROSITE" id="PS50262"/>
    </source>
</evidence>
<organism evidence="13 14">
    <name type="scientific">Cryptolaemus montrouzieri</name>
    <dbReference type="NCBI Taxonomy" id="559131"/>
    <lineage>
        <taxon>Eukaryota</taxon>
        <taxon>Metazoa</taxon>
        <taxon>Ecdysozoa</taxon>
        <taxon>Arthropoda</taxon>
        <taxon>Hexapoda</taxon>
        <taxon>Insecta</taxon>
        <taxon>Pterygota</taxon>
        <taxon>Neoptera</taxon>
        <taxon>Endopterygota</taxon>
        <taxon>Coleoptera</taxon>
        <taxon>Polyphaga</taxon>
        <taxon>Cucujiformia</taxon>
        <taxon>Coccinelloidea</taxon>
        <taxon>Coccinellidae</taxon>
        <taxon>Scymninae</taxon>
        <taxon>Scymnini</taxon>
        <taxon>Cryptolaemus</taxon>
    </lineage>
</organism>
<feature type="transmembrane region" description="Helical" evidence="11">
    <location>
        <begin position="51"/>
        <end position="77"/>
    </location>
</feature>
<keyword evidence="6" id="KW-0297">G-protein coupled receptor</keyword>
<keyword evidence="4 11" id="KW-0812">Transmembrane</keyword>
<dbReference type="InterPro" id="IPR017452">
    <property type="entry name" value="GPCR_Rhodpsn_7TM"/>
</dbReference>
<dbReference type="CDD" id="cd00637">
    <property type="entry name" value="7tm_classA_rhodopsin-like"/>
    <property type="match status" value="1"/>
</dbReference>
<keyword evidence="8" id="KW-0675">Receptor</keyword>
<evidence type="ECO:0000256" key="4">
    <source>
        <dbReference type="ARBA" id="ARBA00022692"/>
    </source>
</evidence>
<dbReference type="GO" id="GO:0005886">
    <property type="term" value="C:plasma membrane"/>
    <property type="evidence" value="ECO:0007669"/>
    <property type="project" value="UniProtKB-SubCell"/>
</dbReference>
<comment type="subcellular location">
    <subcellularLocation>
        <location evidence="1">Cell membrane</location>
        <topology evidence="1">Multi-pass membrane protein</topology>
    </subcellularLocation>
</comment>
<gene>
    <name evidence="13" type="ORF">HHI36_014814</name>
</gene>
<comment type="caution">
    <text evidence="13">The sequence shown here is derived from an EMBL/GenBank/DDBJ whole genome shotgun (WGS) entry which is preliminary data.</text>
</comment>
<evidence type="ECO:0000256" key="10">
    <source>
        <dbReference type="SAM" id="MobiDB-lite"/>
    </source>
</evidence>
<keyword evidence="3" id="KW-1003">Cell membrane</keyword>
<accession>A0ABD2N3P4</accession>
<dbReference type="Gene3D" id="1.20.1070.10">
    <property type="entry name" value="Rhodopsin 7-helix transmembrane proteins"/>
    <property type="match status" value="1"/>
</dbReference>
<proteinExistence type="inferred from homology"/>
<dbReference type="GO" id="GO:0004930">
    <property type="term" value="F:G protein-coupled receptor activity"/>
    <property type="evidence" value="ECO:0007669"/>
    <property type="project" value="UniProtKB-KW"/>
</dbReference>
<dbReference type="SUPFAM" id="SSF81321">
    <property type="entry name" value="Family A G protein-coupled receptor-like"/>
    <property type="match status" value="1"/>
</dbReference>
<evidence type="ECO:0000256" key="9">
    <source>
        <dbReference type="ARBA" id="ARBA00023224"/>
    </source>
</evidence>
<keyword evidence="7 11" id="KW-0472">Membrane</keyword>
<evidence type="ECO:0000256" key="6">
    <source>
        <dbReference type="ARBA" id="ARBA00023040"/>
    </source>
</evidence>
<feature type="region of interest" description="Disordered" evidence="10">
    <location>
        <begin position="472"/>
        <end position="510"/>
    </location>
</feature>
<feature type="region of interest" description="Disordered" evidence="10">
    <location>
        <begin position="417"/>
        <end position="458"/>
    </location>
</feature>
<evidence type="ECO:0000313" key="13">
    <source>
        <dbReference type="EMBL" id="KAL3273366.1"/>
    </source>
</evidence>
<dbReference type="PROSITE" id="PS50262">
    <property type="entry name" value="G_PROTEIN_RECEP_F1_2"/>
    <property type="match status" value="1"/>
</dbReference>
<dbReference type="PANTHER" id="PTHR22752">
    <property type="entry name" value="G PROTEIN-COUPLED RECEPTOR"/>
    <property type="match status" value="1"/>
</dbReference>
<dbReference type="InterPro" id="IPR000276">
    <property type="entry name" value="GPCR_Rhodpsn"/>
</dbReference>
<feature type="transmembrane region" description="Helical" evidence="11">
    <location>
        <begin position="106"/>
        <end position="128"/>
    </location>
</feature>
<dbReference type="AlphaFoldDB" id="A0ABD2N3P4"/>
<dbReference type="Proteomes" id="UP001516400">
    <property type="component" value="Unassembled WGS sequence"/>
</dbReference>
<evidence type="ECO:0000256" key="1">
    <source>
        <dbReference type="ARBA" id="ARBA00004651"/>
    </source>
</evidence>
<reference evidence="13 14" key="1">
    <citation type="journal article" date="2021" name="BMC Biol.">
        <title>Horizontally acquired antibacterial genes associated with adaptive radiation of ladybird beetles.</title>
        <authorList>
            <person name="Li H.S."/>
            <person name="Tang X.F."/>
            <person name="Huang Y.H."/>
            <person name="Xu Z.Y."/>
            <person name="Chen M.L."/>
            <person name="Du X.Y."/>
            <person name="Qiu B.Y."/>
            <person name="Chen P.T."/>
            <person name="Zhang W."/>
            <person name="Slipinski A."/>
            <person name="Escalona H.E."/>
            <person name="Waterhouse R.M."/>
            <person name="Zwick A."/>
            <person name="Pang H."/>
        </authorList>
    </citation>
    <scope>NUCLEOTIDE SEQUENCE [LARGE SCALE GENOMIC DNA]</scope>
    <source>
        <strain evidence="13">SYSU2018</strain>
    </source>
</reference>
<evidence type="ECO:0000256" key="7">
    <source>
        <dbReference type="ARBA" id="ARBA00023136"/>
    </source>
</evidence>
<feature type="compositionally biased region" description="Basic and acidic residues" evidence="10">
    <location>
        <begin position="472"/>
        <end position="481"/>
    </location>
</feature>
<sequence length="566" mass="63723">MIGLQKVANVGVLESIINDLHGPNLTALVHALEEDFTIAISRKRLQIDCLLISRPCVFLGLTTGWIVSLVLCIPPFLKIAPYGYIQGPGSCTANHRYGKSILVYSAIYTLFTLLIPAFLIICCNLKVLMIARYHRHRIASAIYEVTLSAQVTITHQRNPFFVPTITAPNSGGPPKFKGKSAIHTVFQLLGSFLVFYFPYYLLIIWQALSETVAKSKRNIEVHPFLYPLASALLITSIPVNAFLYGVKNKTLRKTFQNYLRKKQTKSEVNQEIQARTPSTCGSRRPSLTPLGFFSRPTLQRRLSEALLDVQKTISSPQKSKIKRIASDIAWRPYSNSSLNISQNEEIHGNIKQTTSCNTLQVPADIDTVSVITQDEPNLKLVKCISPIRSSTAQLILQKLFTVGDPQDRYVKTVRNALESSPKRSPRIMITRAFSEESEKSNPNTPSKNIISKKHSSSTSLLEKKWRQMKFKYGETDTDGRKPKTTIKPLLDNNDSGNRDSDSSENSDSSSGKLFICLENKRTVIDREPNEDHLLSSWPLQKNLVTEDLRRKKLLKRTLVDTHEIVL</sequence>
<evidence type="ECO:0000256" key="2">
    <source>
        <dbReference type="ARBA" id="ARBA00010663"/>
    </source>
</evidence>
<evidence type="ECO:0000256" key="5">
    <source>
        <dbReference type="ARBA" id="ARBA00022989"/>
    </source>
</evidence>
<evidence type="ECO:0000313" key="14">
    <source>
        <dbReference type="Proteomes" id="UP001516400"/>
    </source>
</evidence>
<name>A0ABD2N3P4_9CUCU</name>
<dbReference type="Pfam" id="PF00001">
    <property type="entry name" value="7tm_1"/>
    <property type="match status" value="1"/>
</dbReference>